<dbReference type="Proteomes" id="UP001500235">
    <property type="component" value="Unassembled WGS sequence"/>
</dbReference>
<dbReference type="Gene3D" id="2.40.160.10">
    <property type="entry name" value="Porin"/>
    <property type="match status" value="1"/>
</dbReference>
<evidence type="ECO:0000313" key="4">
    <source>
        <dbReference type="Proteomes" id="UP001500235"/>
    </source>
</evidence>
<name>A0ABP7S9M1_9SPHN</name>
<dbReference type="EMBL" id="BAABBQ010000001">
    <property type="protein sequence ID" value="GAA4008375.1"/>
    <property type="molecule type" value="Genomic_DNA"/>
</dbReference>
<comment type="caution">
    <text evidence="3">The sequence shown here is derived from an EMBL/GenBank/DDBJ whole genome shotgun (WGS) entry which is preliminary data.</text>
</comment>
<feature type="chain" id="PRO_5045356110" description="Porin domain-containing protein" evidence="1">
    <location>
        <begin position="32"/>
        <end position="247"/>
    </location>
</feature>
<accession>A0ABP7S9M1</accession>
<keyword evidence="1" id="KW-0732">Signal</keyword>
<dbReference type="InterPro" id="IPR023614">
    <property type="entry name" value="Porin_dom_sf"/>
</dbReference>
<gene>
    <name evidence="3" type="ORF">GCM10022280_01380</name>
</gene>
<evidence type="ECO:0000256" key="1">
    <source>
        <dbReference type="SAM" id="SignalP"/>
    </source>
</evidence>
<feature type="domain" description="Porin" evidence="2">
    <location>
        <begin position="123"/>
        <end position="220"/>
    </location>
</feature>
<evidence type="ECO:0000313" key="3">
    <source>
        <dbReference type="EMBL" id="GAA4008375.1"/>
    </source>
</evidence>
<protein>
    <recommendedName>
        <fullName evidence="2">Porin domain-containing protein</fullName>
    </recommendedName>
</protein>
<dbReference type="SUPFAM" id="SSF56935">
    <property type="entry name" value="Porins"/>
    <property type="match status" value="1"/>
</dbReference>
<organism evidence="3 4">
    <name type="scientific">Sphingomonas swuensis</name>
    <dbReference type="NCBI Taxonomy" id="977800"/>
    <lineage>
        <taxon>Bacteria</taxon>
        <taxon>Pseudomonadati</taxon>
        <taxon>Pseudomonadota</taxon>
        <taxon>Alphaproteobacteria</taxon>
        <taxon>Sphingomonadales</taxon>
        <taxon>Sphingomonadaceae</taxon>
        <taxon>Sphingomonas</taxon>
    </lineage>
</organism>
<dbReference type="InterPro" id="IPR033900">
    <property type="entry name" value="Gram_neg_porin_domain"/>
</dbReference>
<dbReference type="Pfam" id="PF13609">
    <property type="entry name" value="Porin_4"/>
    <property type="match status" value="1"/>
</dbReference>
<proteinExistence type="predicted"/>
<keyword evidence="4" id="KW-1185">Reference proteome</keyword>
<reference evidence="4" key="1">
    <citation type="journal article" date="2019" name="Int. J. Syst. Evol. Microbiol.">
        <title>The Global Catalogue of Microorganisms (GCM) 10K type strain sequencing project: providing services to taxonomists for standard genome sequencing and annotation.</title>
        <authorList>
            <consortium name="The Broad Institute Genomics Platform"/>
            <consortium name="The Broad Institute Genome Sequencing Center for Infectious Disease"/>
            <person name="Wu L."/>
            <person name="Ma J."/>
        </authorList>
    </citation>
    <scope>NUCLEOTIDE SEQUENCE [LARGE SCALE GENOMIC DNA]</scope>
    <source>
        <strain evidence="4">JCM 17563</strain>
    </source>
</reference>
<evidence type="ECO:0000259" key="2">
    <source>
        <dbReference type="Pfam" id="PF13609"/>
    </source>
</evidence>
<feature type="signal peptide" evidence="1">
    <location>
        <begin position="1"/>
        <end position="31"/>
    </location>
</feature>
<sequence>MRVSRAGDSKGMWAVALATASLLLPATVVIAAPQQQQAKRPPAVALSFDGGFTPAQADPRLAAALAGRPALASDFRFTPAASKRRPSQIRIAIRARATTPGQVVALRAREVAAAPTASSLALTPATYNLGAAVGWKQFAISADVARARGAAAPALTDRDGASVGVSYNGKRFTGRVAASTDRPAAARTSPIADPTSYALDVGGAYNISRSIAVTGGVKYKIERERVATFRDQRRDSQAVYVGTAFKF</sequence>